<comment type="similarity">
    <text evidence="2">Belongs to the rickettsiale 17 kDa surface antigen family.</text>
</comment>
<dbReference type="PROSITE" id="PS51257">
    <property type="entry name" value="PROKAR_LIPOPROTEIN"/>
    <property type="match status" value="1"/>
</dbReference>
<dbReference type="RefSeq" id="WP_380788070.1">
    <property type="nucleotide sequence ID" value="NZ_JBHTKR010000001.1"/>
</dbReference>
<evidence type="ECO:0000256" key="2">
    <source>
        <dbReference type="ARBA" id="ARBA00008681"/>
    </source>
</evidence>
<organism evidence="6 7">
    <name type="scientific">Seohaeicola saemankumensis</name>
    <dbReference type="NCBI Taxonomy" id="481181"/>
    <lineage>
        <taxon>Bacteria</taxon>
        <taxon>Pseudomonadati</taxon>
        <taxon>Pseudomonadota</taxon>
        <taxon>Alphaproteobacteria</taxon>
        <taxon>Rhodobacterales</taxon>
        <taxon>Roseobacteraceae</taxon>
        <taxon>Seohaeicola</taxon>
    </lineage>
</organism>
<reference evidence="7" key="1">
    <citation type="journal article" date="2019" name="Int. J. Syst. Evol. Microbiol.">
        <title>The Global Catalogue of Microorganisms (GCM) 10K type strain sequencing project: providing services to taxonomists for standard genome sequencing and annotation.</title>
        <authorList>
            <consortium name="The Broad Institute Genomics Platform"/>
            <consortium name="The Broad Institute Genome Sequencing Center for Infectious Disease"/>
            <person name="Wu L."/>
            <person name="Ma J."/>
        </authorList>
    </citation>
    <scope>NUCLEOTIDE SEQUENCE [LARGE SCALE GENOMIC DNA]</scope>
    <source>
        <strain evidence="7">CCUG 55328</strain>
    </source>
</reference>
<evidence type="ECO:0000313" key="7">
    <source>
        <dbReference type="Proteomes" id="UP001597151"/>
    </source>
</evidence>
<evidence type="ECO:0000256" key="1">
    <source>
        <dbReference type="ARBA" id="ARBA00004459"/>
    </source>
</evidence>
<feature type="domain" description="Glycine zipper 2TM" evidence="5">
    <location>
        <begin position="31"/>
        <end position="70"/>
    </location>
</feature>
<sequence>MKRNVLSLVSIACLAVAGCETMTREEQMVVGGLTGATVGLVTANAFDANTNWKIIAVLAGAAAGTLVARNNATAQCAYAVGNGTYRILPCP</sequence>
<evidence type="ECO:0000256" key="3">
    <source>
        <dbReference type="ARBA" id="ARBA00015281"/>
    </source>
</evidence>
<dbReference type="EMBL" id="JBHTKR010000001">
    <property type="protein sequence ID" value="MFD1193116.1"/>
    <property type="molecule type" value="Genomic_DNA"/>
</dbReference>
<dbReference type="InterPro" id="IPR008816">
    <property type="entry name" value="Gly_zipper_2TM_dom"/>
</dbReference>
<evidence type="ECO:0000259" key="5">
    <source>
        <dbReference type="Pfam" id="PF05433"/>
    </source>
</evidence>
<keyword evidence="7" id="KW-1185">Reference proteome</keyword>
<keyword evidence="4" id="KW-0449">Lipoprotein</keyword>
<dbReference type="Proteomes" id="UP001597151">
    <property type="component" value="Unassembled WGS sequence"/>
</dbReference>
<protein>
    <recommendedName>
        <fullName evidence="3">17 kDa surface antigen</fullName>
    </recommendedName>
</protein>
<proteinExistence type="inferred from homology"/>
<accession>A0ABW3T8C4</accession>
<comment type="caution">
    <text evidence="6">The sequence shown here is derived from an EMBL/GenBank/DDBJ whole genome shotgun (WGS) entry which is preliminary data.</text>
</comment>
<dbReference type="Pfam" id="PF05433">
    <property type="entry name" value="Rick_17kDa_Anti"/>
    <property type="match status" value="1"/>
</dbReference>
<gene>
    <name evidence="6" type="ORF">ACFQ3C_00355</name>
</gene>
<evidence type="ECO:0000313" key="6">
    <source>
        <dbReference type="EMBL" id="MFD1193116.1"/>
    </source>
</evidence>
<comment type="subcellular location">
    <subcellularLocation>
        <location evidence="1">Cell outer membrane</location>
        <topology evidence="1">Lipid-anchor</topology>
    </subcellularLocation>
</comment>
<evidence type="ECO:0000256" key="4">
    <source>
        <dbReference type="ARBA" id="ARBA00023288"/>
    </source>
</evidence>
<name>A0ABW3T8C4_9RHOB</name>